<accession>A0A4Y8WBE1</accession>
<dbReference type="PROSITE" id="PS00134">
    <property type="entry name" value="TRYPSIN_HIS"/>
    <property type="match status" value="1"/>
</dbReference>
<dbReference type="InterPro" id="IPR009003">
    <property type="entry name" value="Peptidase_S1_PA"/>
</dbReference>
<dbReference type="SUPFAM" id="SSF50494">
    <property type="entry name" value="Trypsin-like serine proteases"/>
    <property type="match status" value="1"/>
</dbReference>
<feature type="chain" id="PRO_5021222119" evidence="3">
    <location>
        <begin position="29"/>
        <end position="503"/>
    </location>
</feature>
<proteinExistence type="predicted"/>
<dbReference type="PANTHER" id="PTHR24252">
    <property type="entry name" value="ACROSIN-RELATED"/>
    <property type="match status" value="1"/>
</dbReference>
<keyword evidence="2" id="KW-0720">Serine protease</keyword>
<dbReference type="FunFam" id="2.40.10.10:FF:000002">
    <property type="entry name" value="Transmembrane protease serine"/>
    <property type="match status" value="1"/>
</dbReference>
<keyword evidence="6" id="KW-1185">Reference proteome</keyword>
<keyword evidence="2 5" id="KW-0645">Protease</keyword>
<dbReference type="InterPro" id="IPR043504">
    <property type="entry name" value="Peptidase_S1_PA_chymotrypsin"/>
</dbReference>
<dbReference type="PRINTS" id="PR00722">
    <property type="entry name" value="CHYMOTRYPSIN"/>
</dbReference>
<dbReference type="InterPro" id="IPR013783">
    <property type="entry name" value="Ig-like_fold"/>
</dbReference>
<evidence type="ECO:0000256" key="1">
    <source>
        <dbReference type="ARBA" id="ARBA00023157"/>
    </source>
</evidence>
<sequence>MQPITKLLITLSCLVFGTSFIASSFANASDDPPVSGKIVGGQPAEKGQWPFMAKLSPLVLGQGCGAALIHPRYAVTASHCVGNISPQGLKVAIGAYNLNDNDGERIPVKNIFLAPPPSDYALLELTTPSTQPSLPLASPDTYASLQPGEMLITMGWGHLQEGSGLDPILRYVGVPFVDLPTCRALGYPYDQIGHDEICAGYKEGGKDSCQGDSGGPLIVERDGQYQHLGIVSSGEGCARPNAYGVYASTPHVYDWLQSQTHNIEFTQREFLGIQPQGTYRHTFVFRNHRDEAVYFDEPSVSDNIRLVDNRCQTGLEPQATCQIVVDVNQNEAQPMNTGELTVAVKEHDLILSSKVVSLSLPAAPQYRSTLDIAKQEGTIYANGPAWQRDFQHARDNSSLRAPELNPAETASIVIDDLPPGELTYWAKFADEMASEQLHVYVNGYPVRKRHEFSDPAFSPYRHVLTQPSNTIEFRLTPRCDCEGLTGDRIWLDAISVTPFEEVL</sequence>
<feature type="signal peptide" evidence="3">
    <location>
        <begin position="1"/>
        <end position="28"/>
    </location>
</feature>
<organism evidence="5 6">
    <name type="scientific">Vibrio ouci</name>
    <dbReference type="NCBI Taxonomy" id="2499078"/>
    <lineage>
        <taxon>Bacteria</taxon>
        <taxon>Pseudomonadati</taxon>
        <taxon>Pseudomonadota</taxon>
        <taxon>Gammaproteobacteria</taxon>
        <taxon>Vibrionales</taxon>
        <taxon>Vibrionaceae</taxon>
        <taxon>Vibrio</taxon>
    </lineage>
</organism>
<dbReference type="Proteomes" id="UP000297753">
    <property type="component" value="Unassembled WGS sequence"/>
</dbReference>
<protein>
    <submittedName>
        <fullName evidence="5">Serine protease</fullName>
    </submittedName>
</protein>
<evidence type="ECO:0000313" key="5">
    <source>
        <dbReference type="EMBL" id="TFH90260.1"/>
    </source>
</evidence>
<dbReference type="PANTHER" id="PTHR24252:SF7">
    <property type="entry name" value="HYALIN"/>
    <property type="match status" value="1"/>
</dbReference>
<keyword evidence="2" id="KW-0378">Hydrolase</keyword>
<feature type="domain" description="Peptidase S1" evidence="4">
    <location>
        <begin position="38"/>
        <end position="261"/>
    </location>
</feature>
<dbReference type="GO" id="GO:0006508">
    <property type="term" value="P:proteolysis"/>
    <property type="evidence" value="ECO:0007669"/>
    <property type="project" value="UniProtKB-KW"/>
</dbReference>
<name>A0A4Y8WBE1_9VIBR</name>
<keyword evidence="1" id="KW-1015">Disulfide bond</keyword>
<dbReference type="InterPro" id="IPR018114">
    <property type="entry name" value="TRYPSIN_HIS"/>
</dbReference>
<dbReference type="InterPro" id="IPR033116">
    <property type="entry name" value="TRYPSIN_SER"/>
</dbReference>
<dbReference type="PROSITE" id="PS00135">
    <property type="entry name" value="TRYPSIN_SER"/>
    <property type="match status" value="1"/>
</dbReference>
<dbReference type="InterPro" id="IPR001314">
    <property type="entry name" value="Peptidase_S1A"/>
</dbReference>
<dbReference type="EMBL" id="SATR01000031">
    <property type="protein sequence ID" value="TFH90260.1"/>
    <property type="molecule type" value="Genomic_DNA"/>
</dbReference>
<dbReference type="InterPro" id="IPR001254">
    <property type="entry name" value="Trypsin_dom"/>
</dbReference>
<dbReference type="OrthoDB" id="9813836at2"/>
<gene>
    <name evidence="5" type="ORF">ELS82_17615</name>
</gene>
<keyword evidence="3" id="KW-0732">Signal</keyword>
<evidence type="ECO:0000256" key="2">
    <source>
        <dbReference type="RuleBase" id="RU363034"/>
    </source>
</evidence>
<dbReference type="AlphaFoldDB" id="A0A4Y8WBE1"/>
<dbReference type="Gene3D" id="2.60.40.10">
    <property type="entry name" value="Immunoglobulins"/>
    <property type="match status" value="1"/>
</dbReference>
<dbReference type="GO" id="GO:0004252">
    <property type="term" value="F:serine-type endopeptidase activity"/>
    <property type="evidence" value="ECO:0007669"/>
    <property type="project" value="InterPro"/>
</dbReference>
<evidence type="ECO:0000313" key="6">
    <source>
        <dbReference type="Proteomes" id="UP000297753"/>
    </source>
</evidence>
<comment type="caution">
    <text evidence="5">The sequence shown here is derived from an EMBL/GenBank/DDBJ whole genome shotgun (WGS) entry which is preliminary data.</text>
</comment>
<dbReference type="Gene3D" id="2.40.10.10">
    <property type="entry name" value="Trypsin-like serine proteases"/>
    <property type="match status" value="1"/>
</dbReference>
<dbReference type="CDD" id="cd00190">
    <property type="entry name" value="Tryp_SPc"/>
    <property type="match status" value="1"/>
</dbReference>
<dbReference type="PROSITE" id="PS50240">
    <property type="entry name" value="TRYPSIN_DOM"/>
    <property type="match status" value="1"/>
</dbReference>
<evidence type="ECO:0000256" key="3">
    <source>
        <dbReference type="SAM" id="SignalP"/>
    </source>
</evidence>
<evidence type="ECO:0000259" key="4">
    <source>
        <dbReference type="PROSITE" id="PS50240"/>
    </source>
</evidence>
<dbReference type="RefSeq" id="WP_134836643.1">
    <property type="nucleotide sequence ID" value="NZ_SATR01000031.1"/>
</dbReference>
<reference evidence="5 6" key="1">
    <citation type="submission" date="2019-01" db="EMBL/GenBank/DDBJ databases">
        <title>Vibrio BEI176 sp. nov, a marine bacterium isolated from China: eastern marignal seas.</title>
        <authorList>
            <person name="Li B."/>
        </authorList>
    </citation>
    <scope>NUCLEOTIDE SEQUENCE [LARGE SCALE GENOMIC DNA]</scope>
    <source>
        <strain evidence="5 6">BEI176</strain>
    </source>
</reference>
<dbReference type="SMART" id="SM00020">
    <property type="entry name" value="Tryp_SPc"/>
    <property type="match status" value="1"/>
</dbReference>
<dbReference type="Pfam" id="PF00089">
    <property type="entry name" value="Trypsin"/>
    <property type="match status" value="1"/>
</dbReference>